<reference evidence="1" key="1">
    <citation type="journal article" date="2021" name="Proc. Natl. Acad. Sci. U.S.A.">
        <title>A Catalog of Tens of Thousands of Viruses from Human Metagenomes Reveals Hidden Associations with Chronic Diseases.</title>
        <authorList>
            <person name="Tisza M.J."/>
            <person name="Buck C.B."/>
        </authorList>
    </citation>
    <scope>NUCLEOTIDE SEQUENCE</scope>
    <source>
        <strain evidence="1">CttEB8</strain>
    </source>
</reference>
<dbReference type="EMBL" id="BK015344">
    <property type="protein sequence ID" value="DAE02404.1"/>
    <property type="molecule type" value="Genomic_DNA"/>
</dbReference>
<organism evidence="1">
    <name type="scientific">Herelleviridae sp. cttEB8</name>
    <dbReference type="NCBI Taxonomy" id="2825832"/>
    <lineage>
        <taxon>Viruses</taxon>
        <taxon>Duplodnaviria</taxon>
        <taxon>Heunggongvirae</taxon>
        <taxon>Uroviricota</taxon>
        <taxon>Caudoviricetes</taxon>
        <taxon>Herelleviridae</taxon>
    </lineage>
</organism>
<protein>
    <submittedName>
        <fullName evidence="1">Uncharacterized protein</fullName>
    </submittedName>
</protein>
<accession>A0A8S5P875</accession>
<sequence length="30" mass="3531">MNHKTHSIERMFYISLPIITISNIRNDTGK</sequence>
<proteinExistence type="predicted"/>
<name>A0A8S5P875_9CAUD</name>
<evidence type="ECO:0000313" key="1">
    <source>
        <dbReference type="EMBL" id="DAE02404.1"/>
    </source>
</evidence>